<protein>
    <submittedName>
        <fullName evidence="2">Uncharacterized protein</fullName>
    </submittedName>
</protein>
<sequence length="558" mass="59352">MDQGEPVSAGGENSRPELPSELLQVICVQAALAHPQSAQTLALVSHSVCAWTARARWHTVIITSAAALTAFWRIITEAAPTQSISLPPQPATCVRALFLHLPGTEIFDVSERLLAEATQAAKEQAQLAASEGATWEETQKTRLAPSRSWARLSGMLERLEQLEQLDLSAPEAQLLRPSLMRSRIRELTLSYDGDEEALGALVWAGDASALCGPSPHFPGLRSRLTHLHVVAKDSRADVAGIPLPVPLLEPLRRGSTSPGSVLAAIASAGSAQAPSEDANASGPSATSAGLTHLRYDTRRFSFKPAEIFATRLRPFFTDVRISPSPALFEASPASYSFAGSRHEAPPLGAGAFRRRPEPDGRLQIAQAQASPGGRLLRSWCGGGLKVLKLCWDVPPASTASAPRVAGTDSGGWPQERRGAWTERSGKARVFAAELVEAIAQLFGWHGQAHEYAELASRIRRGWSDKERETLAALQLAVECELACAASASALPDAAARQSGASGTQRQPDASDNIAAPLEFAVRSPASLLKMDTGPAAFELEQRLALFLDRAGGGPGAWD</sequence>
<reference evidence="2 3" key="1">
    <citation type="journal article" date="2018" name="Mol. Biol. Evol.">
        <title>Broad Genomic Sampling Reveals a Smut Pathogenic Ancestry of the Fungal Clade Ustilaginomycotina.</title>
        <authorList>
            <person name="Kijpornyongpan T."/>
            <person name="Mondo S.J."/>
            <person name="Barry K."/>
            <person name="Sandor L."/>
            <person name="Lee J."/>
            <person name="Lipzen A."/>
            <person name="Pangilinan J."/>
            <person name="LaButti K."/>
            <person name="Hainaut M."/>
            <person name="Henrissat B."/>
            <person name="Grigoriev I.V."/>
            <person name="Spatafora J.W."/>
            <person name="Aime M.C."/>
        </authorList>
    </citation>
    <scope>NUCLEOTIDE SEQUENCE [LARGE SCALE GENOMIC DNA]</scope>
    <source>
        <strain evidence="2 3">MCA 4186</strain>
    </source>
</reference>
<dbReference type="Proteomes" id="UP000245946">
    <property type="component" value="Unassembled WGS sequence"/>
</dbReference>
<proteinExistence type="predicted"/>
<dbReference type="EMBL" id="KZ819284">
    <property type="protein sequence ID" value="PWO00882.1"/>
    <property type="molecule type" value="Genomic_DNA"/>
</dbReference>
<name>A0A316ZH86_9BASI</name>
<evidence type="ECO:0000256" key="1">
    <source>
        <dbReference type="SAM" id="MobiDB-lite"/>
    </source>
</evidence>
<keyword evidence="3" id="KW-1185">Reference proteome</keyword>
<organism evidence="2 3">
    <name type="scientific">Tilletiopsis washingtonensis</name>
    <dbReference type="NCBI Taxonomy" id="58919"/>
    <lineage>
        <taxon>Eukaryota</taxon>
        <taxon>Fungi</taxon>
        <taxon>Dikarya</taxon>
        <taxon>Basidiomycota</taxon>
        <taxon>Ustilaginomycotina</taxon>
        <taxon>Exobasidiomycetes</taxon>
        <taxon>Entylomatales</taxon>
        <taxon>Entylomatales incertae sedis</taxon>
        <taxon>Tilletiopsis</taxon>
    </lineage>
</organism>
<accession>A0A316ZH86</accession>
<evidence type="ECO:0000313" key="3">
    <source>
        <dbReference type="Proteomes" id="UP000245946"/>
    </source>
</evidence>
<dbReference type="GeneID" id="37272475"/>
<dbReference type="AlphaFoldDB" id="A0A316ZH86"/>
<gene>
    <name evidence="2" type="ORF">FA09DRAFT_358234</name>
</gene>
<evidence type="ECO:0000313" key="2">
    <source>
        <dbReference type="EMBL" id="PWO00882.1"/>
    </source>
</evidence>
<dbReference type="OrthoDB" id="3351822at2759"/>
<feature type="region of interest" description="Disordered" evidence="1">
    <location>
        <begin position="400"/>
        <end position="419"/>
    </location>
</feature>
<dbReference type="RefSeq" id="XP_025601160.1">
    <property type="nucleotide sequence ID" value="XM_025744931.1"/>
</dbReference>